<dbReference type="InterPro" id="IPR017850">
    <property type="entry name" value="Alkaline_phosphatase_core_sf"/>
</dbReference>
<feature type="transmembrane region" description="Helical" evidence="11">
    <location>
        <begin position="672"/>
        <end position="687"/>
    </location>
</feature>
<proteinExistence type="inferred from homology"/>
<feature type="transmembrane region" description="Helical" evidence="11">
    <location>
        <begin position="841"/>
        <end position="862"/>
    </location>
</feature>
<feature type="transmembrane region" description="Helical" evidence="11">
    <location>
        <begin position="757"/>
        <end position="784"/>
    </location>
</feature>
<feature type="transmembrane region" description="Helical" evidence="11">
    <location>
        <begin position="591"/>
        <end position="609"/>
    </location>
</feature>
<feature type="domain" description="GPI ethanolamine phosphate transferase 2 C-terminal" evidence="12">
    <location>
        <begin position="671"/>
        <end position="851"/>
    </location>
</feature>
<name>A0A1J1IPZ8_9DIPT</name>
<dbReference type="InterPro" id="IPR037674">
    <property type="entry name" value="PIG-G_N"/>
</dbReference>
<feature type="transmembrane region" description="Helical" evidence="11">
    <location>
        <begin position="459"/>
        <end position="481"/>
    </location>
</feature>
<evidence type="ECO:0000256" key="11">
    <source>
        <dbReference type="SAM" id="Phobius"/>
    </source>
</evidence>
<dbReference type="PANTHER" id="PTHR23072">
    <property type="entry name" value="PHOSPHATIDYLINOSITOL GLYCAN-RELATED"/>
    <property type="match status" value="1"/>
</dbReference>
<dbReference type="InterPro" id="IPR039527">
    <property type="entry name" value="PIGG/GPI7"/>
</dbReference>
<keyword evidence="4" id="KW-0337">GPI-anchor biosynthesis</keyword>
<keyword evidence="14" id="KW-1185">Reference proteome</keyword>
<evidence type="ECO:0000256" key="7">
    <source>
        <dbReference type="ARBA" id="ARBA00022824"/>
    </source>
</evidence>
<dbReference type="Gene3D" id="3.40.720.10">
    <property type="entry name" value="Alkaline Phosphatase, subunit A"/>
    <property type="match status" value="1"/>
</dbReference>
<organism evidence="13 14">
    <name type="scientific">Clunio marinus</name>
    <dbReference type="NCBI Taxonomy" id="568069"/>
    <lineage>
        <taxon>Eukaryota</taxon>
        <taxon>Metazoa</taxon>
        <taxon>Ecdysozoa</taxon>
        <taxon>Arthropoda</taxon>
        <taxon>Hexapoda</taxon>
        <taxon>Insecta</taxon>
        <taxon>Pterygota</taxon>
        <taxon>Neoptera</taxon>
        <taxon>Endopterygota</taxon>
        <taxon>Diptera</taxon>
        <taxon>Nematocera</taxon>
        <taxon>Chironomoidea</taxon>
        <taxon>Chironomidae</taxon>
        <taxon>Clunio</taxon>
    </lineage>
</organism>
<keyword evidence="6 11" id="KW-0812">Transmembrane</keyword>
<evidence type="ECO:0000256" key="9">
    <source>
        <dbReference type="ARBA" id="ARBA00023136"/>
    </source>
</evidence>
<dbReference type="GO" id="GO:0051267">
    <property type="term" value="F:CP2 mannose-ethanolamine phosphotransferase activity"/>
    <property type="evidence" value="ECO:0007669"/>
    <property type="project" value="TreeGrafter"/>
</dbReference>
<dbReference type="GO" id="GO:0006506">
    <property type="term" value="P:GPI anchor biosynthetic process"/>
    <property type="evidence" value="ECO:0007669"/>
    <property type="project" value="UniProtKB-KW"/>
</dbReference>
<feature type="domain" description="GPI ethanolamine phosphate transferase 2 C-terminal" evidence="12">
    <location>
        <begin position="496"/>
        <end position="612"/>
    </location>
</feature>
<evidence type="ECO:0000259" key="12">
    <source>
        <dbReference type="Pfam" id="PF19316"/>
    </source>
</evidence>
<dbReference type="OrthoDB" id="272139at2759"/>
<feature type="transmembrane region" description="Helical" evidence="11">
    <location>
        <begin position="7"/>
        <end position="31"/>
    </location>
</feature>
<dbReference type="Pfam" id="PF01663">
    <property type="entry name" value="Phosphodiest"/>
    <property type="match status" value="1"/>
</dbReference>
<evidence type="ECO:0000256" key="10">
    <source>
        <dbReference type="ARBA" id="ARBA00023180"/>
    </source>
</evidence>
<keyword evidence="9 11" id="KW-0472">Membrane</keyword>
<dbReference type="Proteomes" id="UP000183832">
    <property type="component" value="Unassembled WGS sequence"/>
</dbReference>
<dbReference type="PANTHER" id="PTHR23072:SF0">
    <property type="entry name" value="GPI ETHANOLAMINE PHOSPHATE TRANSFERASE 2"/>
    <property type="match status" value="1"/>
</dbReference>
<keyword evidence="8 11" id="KW-1133">Transmembrane helix</keyword>
<keyword evidence="7" id="KW-0256">Endoplasmic reticulum</keyword>
<dbReference type="InterPro" id="IPR045687">
    <property type="entry name" value="PIGG/GPI7_C"/>
</dbReference>
<reference evidence="13 14" key="1">
    <citation type="submission" date="2015-04" db="EMBL/GenBank/DDBJ databases">
        <authorList>
            <person name="Syromyatnikov M.Y."/>
            <person name="Popov V.N."/>
        </authorList>
    </citation>
    <scope>NUCLEOTIDE SEQUENCE [LARGE SCALE GENOMIC DNA]</scope>
</reference>
<comment type="similarity">
    <text evidence="3">Belongs to the PIGG/PIGN/PIGO family. PIGG subfamily.</text>
</comment>
<evidence type="ECO:0000256" key="3">
    <source>
        <dbReference type="ARBA" id="ARBA00005315"/>
    </source>
</evidence>
<gene>
    <name evidence="13" type="ORF">CLUMA_CG015105</name>
</gene>
<evidence type="ECO:0000256" key="5">
    <source>
        <dbReference type="ARBA" id="ARBA00022679"/>
    </source>
</evidence>
<feature type="transmembrane region" description="Helical" evidence="11">
    <location>
        <begin position="396"/>
        <end position="415"/>
    </location>
</feature>
<dbReference type="STRING" id="568069.A0A1J1IPZ8"/>
<evidence type="ECO:0000313" key="13">
    <source>
        <dbReference type="EMBL" id="CRL02295.1"/>
    </source>
</evidence>
<comment type="subcellular location">
    <subcellularLocation>
        <location evidence="1">Endoplasmic reticulum membrane</location>
        <topology evidence="1">Multi-pass membrane protein</topology>
    </subcellularLocation>
</comment>
<feature type="transmembrane region" description="Helical" evidence="11">
    <location>
        <begin position="645"/>
        <end position="665"/>
    </location>
</feature>
<dbReference type="CDD" id="cd16024">
    <property type="entry name" value="GPI_EPT_2"/>
    <property type="match status" value="1"/>
</dbReference>
<evidence type="ECO:0000256" key="1">
    <source>
        <dbReference type="ARBA" id="ARBA00004477"/>
    </source>
</evidence>
<feature type="transmembrane region" description="Helical" evidence="11">
    <location>
        <begin position="427"/>
        <end position="447"/>
    </location>
</feature>
<sequence length="864" mass="99762">MIIKSDNFYLVLIFTSVISSCVFCIGFFPYATFKELKQDENKFGNFSQINRTVLMIIDALRLDFMDSESFSYVHHLLETKEACLLKLFVSLPTVTKPRIKALTSGTIPSFLDVAMNFGNDEMKIDTFLHQLHRRKEKIVLAGDDTWRMFRFFDRDYANRDSLFVNDFYEGDKNVTTSLRLELKRNDWKLLILHYLGLDHIGHVEGPFSKLVPPKLKEMNDVIKLIHLKLLEWNKNSMKKSILIVTGDHGMRDTGGHSGNSFPETHIPLLMIGGSCESNRDKFYKQIDFAPTFSIMNGLPVPSSSIGSIIPEMLVNLSSLQKLSVLEAVNQRLVEMIKDSDEHEELKFLFRKAKTFHQMFIKDFTSKNAYERAESGYLESSKKISEILSQGSMDVNLLQVLLGLVLNILIAITILIPCDFATLKDVKLSFESFILFILCGIPLKFLILNEIFQEQNDFKSFFMLIIMSIALRIVIGILKAKLERFRGFKFFDNDLLYLLLLGHFFFAVSVGSSSFVEEEHQIWYYFCNTMFSLFAFFEIRGRKNPNATVSAISRCIPFLLLHVVIRRMNQTGDRWISLPDLSDWLHQDANQHWLHVSIVISLIASSAWLLRIHTSKHLIVPFVIVGNILLYFHHTRTINNRNDIPITTLFWINLCIIVTIDLVTNINKNPTKRLNFFVVFFLFSLLLHQPQNVIMPFACSVSCWFVNATCNNIIKNMNERIIAKIILHIWIGKLFYFYQGNSNSLSTIDVNAGFVGQMHVHLPIVFIFSTINTFNGQLISLFLLIIHLIEESKRLMNDSAIITRLFFKWLSILTIIPTTVFLIVITLLRHHLFIWSVFSPKLLYDFFASALMLLIMLIVKVAVKF</sequence>
<evidence type="ECO:0000256" key="4">
    <source>
        <dbReference type="ARBA" id="ARBA00022502"/>
    </source>
</evidence>
<feature type="transmembrane region" description="Helical" evidence="11">
    <location>
        <begin position="616"/>
        <end position="633"/>
    </location>
</feature>
<evidence type="ECO:0000256" key="6">
    <source>
        <dbReference type="ARBA" id="ARBA00022692"/>
    </source>
</evidence>
<feature type="transmembrane region" description="Helical" evidence="11">
    <location>
        <begin position="493"/>
        <end position="515"/>
    </location>
</feature>
<feature type="transmembrane region" description="Helical" evidence="11">
    <location>
        <begin position="521"/>
        <end position="538"/>
    </location>
</feature>
<dbReference type="Pfam" id="PF19316">
    <property type="entry name" value="PIGO_PIGG"/>
    <property type="match status" value="2"/>
</dbReference>
<dbReference type="AlphaFoldDB" id="A0A1J1IPZ8"/>
<protein>
    <submittedName>
        <fullName evidence="13">CLUMA_CG015105, isoform A</fullName>
    </submittedName>
</protein>
<comment type="pathway">
    <text evidence="2">Glycolipid biosynthesis; glycosylphosphatidylinositol-anchor biosynthesis.</text>
</comment>
<feature type="transmembrane region" description="Helical" evidence="11">
    <location>
        <begin position="545"/>
        <end position="564"/>
    </location>
</feature>
<dbReference type="GO" id="GO:0005789">
    <property type="term" value="C:endoplasmic reticulum membrane"/>
    <property type="evidence" value="ECO:0007669"/>
    <property type="project" value="UniProtKB-SubCell"/>
</dbReference>
<keyword evidence="10" id="KW-0325">Glycoprotein</keyword>
<dbReference type="SUPFAM" id="SSF53649">
    <property type="entry name" value="Alkaline phosphatase-like"/>
    <property type="match status" value="1"/>
</dbReference>
<evidence type="ECO:0000313" key="14">
    <source>
        <dbReference type="Proteomes" id="UP000183832"/>
    </source>
</evidence>
<dbReference type="EMBL" id="CVRI01000057">
    <property type="protein sequence ID" value="CRL02295.1"/>
    <property type="molecule type" value="Genomic_DNA"/>
</dbReference>
<evidence type="ECO:0000256" key="2">
    <source>
        <dbReference type="ARBA" id="ARBA00004687"/>
    </source>
</evidence>
<feature type="transmembrane region" description="Helical" evidence="11">
    <location>
        <begin position="720"/>
        <end position="737"/>
    </location>
</feature>
<feature type="transmembrane region" description="Helical" evidence="11">
    <location>
        <begin position="805"/>
        <end position="829"/>
    </location>
</feature>
<dbReference type="PROSITE" id="PS51257">
    <property type="entry name" value="PROKAR_LIPOPROTEIN"/>
    <property type="match status" value="1"/>
</dbReference>
<feature type="transmembrane region" description="Helical" evidence="11">
    <location>
        <begin position="693"/>
        <end position="713"/>
    </location>
</feature>
<evidence type="ECO:0000256" key="8">
    <source>
        <dbReference type="ARBA" id="ARBA00022989"/>
    </source>
</evidence>
<keyword evidence="5" id="KW-0808">Transferase</keyword>
<dbReference type="InterPro" id="IPR002591">
    <property type="entry name" value="Phosphodiest/P_Trfase"/>
</dbReference>
<accession>A0A1J1IPZ8</accession>